<keyword evidence="2" id="KW-0808">Transferase</keyword>
<evidence type="ECO:0000313" key="7">
    <source>
        <dbReference type="Proteomes" id="UP000886653"/>
    </source>
</evidence>
<dbReference type="InterPro" id="IPR034646">
    <property type="entry name" value="ADCK3_dom"/>
</dbReference>
<dbReference type="GO" id="GO:0005524">
    <property type="term" value="F:ATP binding"/>
    <property type="evidence" value="ECO:0007669"/>
    <property type="project" value="UniProtKB-KW"/>
</dbReference>
<keyword evidence="4" id="KW-0067">ATP-binding</keyword>
<evidence type="ECO:0000256" key="3">
    <source>
        <dbReference type="ARBA" id="ARBA00022741"/>
    </source>
</evidence>
<gene>
    <name evidence="6" type="ORF">CROQUDRAFT_36686</name>
</gene>
<dbReference type="PANTHER" id="PTHR43851">
    <property type="match status" value="1"/>
</dbReference>
<dbReference type="InterPro" id="IPR011009">
    <property type="entry name" value="Kinase-like_dom_sf"/>
</dbReference>
<sequence length="464" mass="52327">KPKALRASRVPSSRLGRLFHYGGLAAGLGWGTASEALRRTSGIGSSCGDSQSSPVLSEANVRRLVDKLTKMRGAALKLGQFMSIQDAKILPPQIEAIFSKVQNTADYMPMWQTEQVMKQELGPAWRDRFLKFSDTPLAAASIGQVHSAQVLDQTTHQTVGIAVKVQFPGVYESIQSDLSYLSMLAASSAILPKGLFLSNTLKVLGQELKDECDYRREAWCARMMSRFLEDDPRFRVPQVIEELSTGMVLSMEFMAGNPLTRAAQWPQELRDQLGHNILQLCLREIFHFRLMQTDPNWTNFLWNQGSQQIELIDFGATREYSETFVEEYLQLLQSGVDDNREACIVWSEKIGYLTGNESDVMRDAHFRSLSALGEPFRAKAEPYRFATQTVTDRVRAEVPLMVRERLTPPPTETYSLNRKLSGAFLLCSRLGSQINCYELLQDILTERGKWNGPSGLRNQRISRD</sequence>
<evidence type="ECO:0000256" key="4">
    <source>
        <dbReference type="ARBA" id="ARBA00022840"/>
    </source>
</evidence>
<reference evidence="6" key="1">
    <citation type="submission" date="2013-11" db="EMBL/GenBank/DDBJ databases">
        <title>Genome sequence of the fusiform rust pathogen reveals effectors for host alternation and coevolution with pine.</title>
        <authorList>
            <consortium name="DOE Joint Genome Institute"/>
            <person name="Smith K."/>
            <person name="Pendleton A."/>
            <person name="Kubisiak T."/>
            <person name="Anderson C."/>
            <person name="Salamov A."/>
            <person name="Aerts A."/>
            <person name="Riley R."/>
            <person name="Clum A."/>
            <person name="Lindquist E."/>
            <person name="Ence D."/>
            <person name="Campbell M."/>
            <person name="Kronenberg Z."/>
            <person name="Feau N."/>
            <person name="Dhillon B."/>
            <person name="Hamelin R."/>
            <person name="Burleigh J."/>
            <person name="Smith J."/>
            <person name="Yandell M."/>
            <person name="Nelson C."/>
            <person name="Grigoriev I."/>
            <person name="Davis J."/>
        </authorList>
    </citation>
    <scope>NUCLEOTIDE SEQUENCE</scope>
    <source>
        <strain evidence="6">G11</strain>
    </source>
</reference>
<dbReference type="Proteomes" id="UP000886653">
    <property type="component" value="Unassembled WGS sequence"/>
</dbReference>
<accession>A0A9P6NU20</accession>
<comment type="caution">
    <text evidence="6">The sequence shown here is derived from an EMBL/GenBank/DDBJ whole genome shotgun (WGS) entry which is preliminary data.</text>
</comment>
<feature type="non-terminal residue" evidence="6">
    <location>
        <position position="1"/>
    </location>
</feature>
<organism evidence="6 7">
    <name type="scientific">Cronartium quercuum f. sp. fusiforme G11</name>
    <dbReference type="NCBI Taxonomy" id="708437"/>
    <lineage>
        <taxon>Eukaryota</taxon>
        <taxon>Fungi</taxon>
        <taxon>Dikarya</taxon>
        <taxon>Basidiomycota</taxon>
        <taxon>Pucciniomycotina</taxon>
        <taxon>Pucciniomycetes</taxon>
        <taxon>Pucciniales</taxon>
        <taxon>Coleosporiaceae</taxon>
        <taxon>Cronartium</taxon>
    </lineage>
</organism>
<evidence type="ECO:0000313" key="6">
    <source>
        <dbReference type="EMBL" id="KAG0151632.1"/>
    </source>
</evidence>
<evidence type="ECO:0000259" key="5">
    <source>
        <dbReference type="Pfam" id="PF03109"/>
    </source>
</evidence>
<evidence type="ECO:0000256" key="1">
    <source>
        <dbReference type="ARBA" id="ARBA00009670"/>
    </source>
</evidence>
<dbReference type="CDD" id="cd13970">
    <property type="entry name" value="ABC1_ADCK3"/>
    <property type="match status" value="1"/>
</dbReference>
<dbReference type="InterPro" id="IPR051409">
    <property type="entry name" value="Atypical_kinase_ADCK"/>
</dbReference>
<dbReference type="OrthoDB" id="201153at2759"/>
<keyword evidence="3" id="KW-0547">Nucleotide-binding</keyword>
<dbReference type="InterPro" id="IPR004147">
    <property type="entry name" value="ABC1_dom"/>
</dbReference>
<dbReference type="Pfam" id="PF03109">
    <property type="entry name" value="ABC1"/>
    <property type="match status" value="1"/>
</dbReference>
<dbReference type="PANTHER" id="PTHR43851:SF3">
    <property type="entry name" value="COENZYME Q8"/>
    <property type="match status" value="1"/>
</dbReference>
<protein>
    <recommendedName>
        <fullName evidence="5">ABC1 atypical kinase-like domain-containing protein</fullName>
    </recommendedName>
</protein>
<evidence type="ECO:0000256" key="2">
    <source>
        <dbReference type="ARBA" id="ARBA00022679"/>
    </source>
</evidence>
<feature type="domain" description="ABC1 atypical kinase-like" evidence="5">
    <location>
        <begin position="100"/>
        <end position="343"/>
    </location>
</feature>
<dbReference type="EMBL" id="MU167212">
    <property type="protein sequence ID" value="KAG0151632.1"/>
    <property type="molecule type" value="Genomic_DNA"/>
</dbReference>
<name>A0A9P6NU20_9BASI</name>
<keyword evidence="7" id="KW-1185">Reference proteome</keyword>
<dbReference type="AlphaFoldDB" id="A0A9P6NU20"/>
<proteinExistence type="inferred from homology"/>
<comment type="similarity">
    <text evidence="1">Belongs to the protein kinase superfamily. ADCK protein kinase family.</text>
</comment>
<dbReference type="GO" id="GO:0016740">
    <property type="term" value="F:transferase activity"/>
    <property type="evidence" value="ECO:0007669"/>
    <property type="project" value="UniProtKB-KW"/>
</dbReference>
<dbReference type="SUPFAM" id="SSF56112">
    <property type="entry name" value="Protein kinase-like (PK-like)"/>
    <property type="match status" value="1"/>
</dbReference>
<dbReference type="GO" id="GO:0006744">
    <property type="term" value="P:ubiquinone biosynthetic process"/>
    <property type="evidence" value="ECO:0007669"/>
    <property type="project" value="TreeGrafter"/>
</dbReference>